<evidence type="ECO:0000256" key="2">
    <source>
        <dbReference type="ARBA" id="ARBA00022692"/>
    </source>
</evidence>
<dbReference type="GO" id="GO:0016020">
    <property type="term" value="C:membrane"/>
    <property type="evidence" value="ECO:0007669"/>
    <property type="project" value="UniProtKB-SubCell"/>
</dbReference>
<comment type="subcellular location">
    <subcellularLocation>
        <location evidence="1">Membrane</location>
    </subcellularLocation>
</comment>
<evidence type="ECO:0000313" key="8">
    <source>
        <dbReference type="Proteomes" id="UP000738325"/>
    </source>
</evidence>
<dbReference type="AlphaFoldDB" id="A0A9P6UYD0"/>
<keyword evidence="3 6" id="KW-1133">Transmembrane helix</keyword>
<keyword evidence="8" id="KW-1185">Reference proteome</keyword>
<comment type="caution">
    <text evidence="7">The sequence shown here is derived from an EMBL/GenBank/DDBJ whole genome shotgun (WGS) entry which is preliminary data.</text>
</comment>
<evidence type="ECO:0000256" key="5">
    <source>
        <dbReference type="SAM" id="MobiDB-lite"/>
    </source>
</evidence>
<keyword evidence="4 6" id="KW-0472">Membrane</keyword>
<dbReference type="EMBL" id="JAAAIP010000100">
    <property type="protein sequence ID" value="KAG0325855.1"/>
    <property type="molecule type" value="Genomic_DNA"/>
</dbReference>
<evidence type="ECO:0000313" key="7">
    <source>
        <dbReference type="EMBL" id="KAG0325855.1"/>
    </source>
</evidence>
<dbReference type="Gene3D" id="1.50.40.10">
    <property type="entry name" value="Mitochondrial carrier domain"/>
    <property type="match status" value="1"/>
</dbReference>
<dbReference type="InterPro" id="IPR023395">
    <property type="entry name" value="MCP_dom_sf"/>
</dbReference>
<keyword evidence="2 6" id="KW-0812">Transmembrane</keyword>
<organism evidence="7 8">
    <name type="scientific">Dissophora globulifera</name>
    <dbReference type="NCBI Taxonomy" id="979702"/>
    <lineage>
        <taxon>Eukaryota</taxon>
        <taxon>Fungi</taxon>
        <taxon>Fungi incertae sedis</taxon>
        <taxon>Mucoromycota</taxon>
        <taxon>Mortierellomycotina</taxon>
        <taxon>Mortierellomycetes</taxon>
        <taxon>Mortierellales</taxon>
        <taxon>Mortierellaceae</taxon>
        <taxon>Dissophora</taxon>
    </lineage>
</organism>
<evidence type="ECO:0000256" key="1">
    <source>
        <dbReference type="ARBA" id="ARBA00004370"/>
    </source>
</evidence>
<sequence>MVLSAIWTLAFGAHNPLPELDDDTSGFTAGEDLDNTQDAEGQGGAGGDSNEDRETKIATILAKQRDVTNAERDILSTTVYLPALNVNDEAAENKSGFILVVTSLTLNNIGCYPFFGIRDRHQVFRNLFPETSPRSSFQYLRQVYRSQGVLGIWYGMPCSMICHICTIFYEAFLNSIIGRLRQRSRKVLPKTMIYISTRL</sequence>
<dbReference type="OrthoDB" id="2403262at2759"/>
<feature type="region of interest" description="Disordered" evidence="5">
    <location>
        <begin position="21"/>
        <end position="53"/>
    </location>
</feature>
<dbReference type="SUPFAM" id="SSF103506">
    <property type="entry name" value="Mitochondrial carrier"/>
    <property type="match status" value="1"/>
</dbReference>
<dbReference type="Proteomes" id="UP000738325">
    <property type="component" value="Unassembled WGS sequence"/>
</dbReference>
<evidence type="ECO:0000256" key="3">
    <source>
        <dbReference type="ARBA" id="ARBA00022989"/>
    </source>
</evidence>
<name>A0A9P6UYD0_9FUNG</name>
<evidence type="ECO:0000256" key="6">
    <source>
        <dbReference type="SAM" id="Phobius"/>
    </source>
</evidence>
<gene>
    <name evidence="7" type="ORF">BGZ99_000121</name>
</gene>
<feature type="transmembrane region" description="Helical" evidence="6">
    <location>
        <begin position="152"/>
        <end position="177"/>
    </location>
</feature>
<evidence type="ECO:0000256" key="4">
    <source>
        <dbReference type="ARBA" id="ARBA00023136"/>
    </source>
</evidence>
<reference evidence="7" key="1">
    <citation type="journal article" date="2020" name="Fungal Divers.">
        <title>Resolving the Mortierellaceae phylogeny through synthesis of multi-gene phylogenetics and phylogenomics.</title>
        <authorList>
            <person name="Vandepol N."/>
            <person name="Liber J."/>
            <person name="Desiro A."/>
            <person name="Na H."/>
            <person name="Kennedy M."/>
            <person name="Barry K."/>
            <person name="Grigoriev I.V."/>
            <person name="Miller A.N."/>
            <person name="O'Donnell K."/>
            <person name="Stajich J.E."/>
            <person name="Bonito G."/>
        </authorList>
    </citation>
    <scope>NUCLEOTIDE SEQUENCE</scope>
    <source>
        <strain evidence="7">REB-010B</strain>
    </source>
</reference>
<accession>A0A9P6UYD0</accession>
<proteinExistence type="predicted"/>
<protein>
    <submittedName>
        <fullName evidence="7">Uncharacterized protein</fullName>
    </submittedName>
</protein>